<dbReference type="SUPFAM" id="SSF47413">
    <property type="entry name" value="lambda repressor-like DNA-binding domains"/>
    <property type="match status" value="1"/>
</dbReference>
<dbReference type="CDD" id="cd00093">
    <property type="entry name" value="HTH_XRE"/>
    <property type="match status" value="1"/>
</dbReference>
<dbReference type="PROSITE" id="PS50943">
    <property type="entry name" value="HTH_CROC1"/>
    <property type="match status" value="1"/>
</dbReference>
<organism evidence="2 3">
    <name type="scientific">Lactococcus lactis</name>
    <dbReference type="NCBI Taxonomy" id="1358"/>
    <lineage>
        <taxon>Bacteria</taxon>
        <taxon>Bacillati</taxon>
        <taxon>Bacillota</taxon>
        <taxon>Bacilli</taxon>
        <taxon>Lactobacillales</taxon>
        <taxon>Streptococcaceae</taxon>
        <taxon>Lactococcus</taxon>
    </lineage>
</organism>
<dbReference type="InterPro" id="IPR001387">
    <property type="entry name" value="Cro/C1-type_HTH"/>
</dbReference>
<dbReference type="RefSeq" id="WP_278229327.1">
    <property type="nucleotide sequence ID" value="NZ_JAOWLY010000015.1"/>
</dbReference>
<evidence type="ECO:0000259" key="1">
    <source>
        <dbReference type="PROSITE" id="PS50943"/>
    </source>
</evidence>
<evidence type="ECO:0000313" key="3">
    <source>
        <dbReference type="Proteomes" id="UP001152614"/>
    </source>
</evidence>
<evidence type="ECO:0000313" key="2">
    <source>
        <dbReference type="EMBL" id="MDG4984902.1"/>
    </source>
</evidence>
<reference evidence="2" key="2">
    <citation type="journal article" date="2023" name="Food Microbiol.">
        <title>Evaluation of the fermentation potential of lactic acid bacteria isolated from herbs, fruits and vegetables as starter cultures in nut-based milk alternatives.</title>
        <authorList>
            <person name="Huang W."/>
            <person name="Dong A."/>
            <person name="Pham H.T."/>
            <person name="Zhou C."/>
            <person name="Huo Z."/>
            <person name="Watjen A.P."/>
            <person name="Prakash S."/>
            <person name="Bang-Berthelsen C.H."/>
            <person name="Turner M.S."/>
        </authorList>
    </citation>
    <scope>NUCLEOTIDE SEQUENCE</scope>
    <source>
        <strain evidence="2">3</strain>
    </source>
</reference>
<gene>
    <name evidence="2" type="ORF">OGZ51_12170</name>
</gene>
<dbReference type="GO" id="GO:0003677">
    <property type="term" value="F:DNA binding"/>
    <property type="evidence" value="ECO:0007669"/>
    <property type="project" value="InterPro"/>
</dbReference>
<dbReference type="EMBL" id="JAOWLY010000015">
    <property type="protein sequence ID" value="MDG4984902.1"/>
    <property type="molecule type" value="Genomic_DNA"/>
</dbReference>
<accession>A0A9X4NJH0</accession>
<dbReference type="Gene3D" id="1.10.260.40">
    <property type="entry name" value="lambda repressor-like DNA-binding domains"/>
    <property type="match status" value="1"/>
</dbReference>
<comment type="caution">
    <text evidence="2">The sequence shown here is derived from an EMBL/GenBank/DDBJ whole genome shotgun (WGS) entry which is preliminary data.</text>
</comment>
<protein>
    <submittedName>
        <fullName evidence="2">Helix-turn-helix domain-containing protein</fullName>
    </submittedName>
</protein>
<proteinExistence type="predicted"/>
<sequence>MFYERLKEQASEKKKSFNDIEKELNYGKNTLYRYKVQNPTQERLIELAKYFDVSVDYLLGLNKNTSTENNDLTEEENDLVRAFRIESEDMSEEEQAQFNKSLKDMMKIAKDLLNDDSNWKK</sequence>
<dbReference type="Proteomes" id="UP001152614">
    <property type="component" value="Unassembled WGS sequence"/>
</dbReference>
<name>A0A9X4NJH0_9LACT</name>
<dbReference type="InterPro" id="IPR010982">
    <property type="entry name" value="Lambda_DNA-bd_dom_sf"/>
</dbReference>
<reference evidence="2" key="1">
    <citation type="submission" date="2022-10" db="EMBL/GenBank/DDBJ databases">
        <authorList>
            <person name="Turner M.S."/>
            <person name="Huang W."/>
        </authorList>
    </citation>
    <scope>NUCLEOTIDE SEQUENCE</scope>
    <source>
        <strain evidence="2">3</strain>
    </source>
</reference>
<dbReference type="AlphaFoldDB" id="A0A9X4NJH0"/>
<dbReference type="SMART" id="SM00530">
    <property type="entry name" value="HTH_XRE"/>
    <property type="match status" value="1"/>
</dbReference>
<feature type="domain" description="HTH cro/C1-type" evidence="1">
    <location>
        <begin position="38"/>
        <end position="58"/>
    </location>
</feature>